<organism evidence="7 8">
    <name type="scientific">Venturia inaequalis</name>
    <name type="common">Apple scab fungus</name>
    <dbReference type="NCBI Taxonomy" id="5025"/>
    <lineage>
        <taxon>Eukaryota</taxon>
        <taxon>Fungi</taxon>
        <taxon>Dikarya</taxon>
        <taxon>Ascomycota</taxon>
        <taxon>Pezizomycotina</taxon>
        <taxon>Dothideomycetes</taxon>
        <taxon>Pleosporomycetidae</taxon>
        <taxon>Venturiales</taxon>
        <taxon>Venturiaceae</taxon>
        <taxon>Venturia</taxon>
    </lineage>
</organism>
<dbReference type="InterPro" id="IPR048395">
    <property type="entry name" value="Glyco_hydro_31_C"/>
</dbReference>
<evidence type="ECO:0000259" key="6">
    <source>
        <dbReference type="Pfam" id="PF21365"/>
    </source>
</evidence>
<sequence length="629" mass="70654">MLGHFKVYRQDYGGLEEYLIIGKTLKEVVRTYAELVGFPLLVPKWAFGYISGGYQYCMGDDPPAYEQLLAFADKLKLHDVPCSAHQMSSGYSISEIEPKVRNVFNWNRHRFPDPEKWIAEYHSRGIRLLTNIKPFVLESHPDYQYLKESNGLFKEKDGKTGTMRLWSAGGGESGDGSHIDFTSGAAFQWWFKGVQELKKQGIDAIWNDNNEYVLPNDSWTLALEVPVSSIDTTVPSSLGLWGRAMQTELMGKASHDALLSVAPNERPFVLTRSATAGTMRFCASTWSGDNVTSWASMKGANALSLNAGVSLLQCYGHDIGGFEGPQPSPELLLRWVHLGIYGPRFAINCFKTSAKDNSVGEVIEPWMYPEITELVRAVIMRRYEILAYMYSLALESYRTSSPLQRWVGWGYESDPEVWSQFLKEGEEQFWFGDSLLVGGVFQPGQTTAKLYLPRKSGQDFDHGYVNTNAPYQHFASGQWAEISSVWKESIPVLAKIGAAVPVGKTKQTRMPGEPKPSCLSLEDDDYRGVEIFPPNGTSHGQTFSYTWFEDDGIASHPSISSFTIEYSSTDETIIVGFKSPVSNVFQPPWREINFILLPGDERYLVSNLGDPLQSTKRDGQGRRLWTLQL</sequence>
<keyword evidence="4" id="KW-0378">Hydrolase</keyword>
<dbReference type="AlphaFoldDB" id="A0A8H3U9F7"/>
<comment type="catalytic activity">
    <reaction evidence="1">
        <text>Hydrolysis of terminal, non-reducing (1-&gt;4)-linked alpha-D-glucose residues with release of alpha-D-glucose.</text>
        <dbReference type="EC" id="3.2.1.20"/>
    </reaction>
</comment>
<dbReference type="Gene3D" id="3.20.20.80">
    <property type="entry name" value="Glycosidases"/>
    <property type="match status" value="1"/>
</dbReference>
<dbReference type="GO" id="GO:0005975">
    <property type="term" value="P:carbohydrate metabolic process"/>
    <property type="evidence" value="ECO:0007669"/>
    <property type="project" value="InterPro"/>
</dbReference>
<dbReference type="GO" id="GO:0004558">
    <property type="term" value="F:alpha-1,4-glucosidase activity"/>
    <property type="evidence" value="ECO:0007669"/>
    <property type="project" value="UniProtKB-EC"/>
</dbReference>
<dbReference type="Pfam" id="PF21365">
    <property type="entry name" value="Glyco_hydro_31_3rd"/>
    <property type="match status" value="1"/>
</dbReference>
<dbReference type="InterPro" id="IPR017853">
    <property type="entry name" value="GH"/>
</dbReference>
<dbReference type="SUPFAM" id="SSF51445">
    <property type="entry name" value="(Trans)glycosidases"/>
    <property type="match status" value="1"/>
</dbReference>
<accession>A0A8H3U9F7</accession>
<evidence type="ECO:0000259" key="5">
    <source>
        <dbReference type="Pfam" id="PF01055"/>
    </source>
</evidence>
<protein>
    <recommendedName>
        <fullName evidence="3">alpha-glucosidase</fullName>
        <ecNumber evidence="3">3.2.1.20</ecNumber>
    </recommendedName>
</protein>
<evidence type="ECO:0000256" key="2">
    <source>
        <dbReference type="ARBA" id="ARBA00007806"/>
    </source>
</evidence>
<dbReference type="PANTHER" id="PTHR22762">
    <property type="entry name" value="ALPHA-GLUCOSIDASE"/>
    <property type="match status" value="1"/>
</dbReference>
<keyword evidence="4" id="KW-0326">Glycosidase</keyword>
<feature type="domain" description="Glycosyl hydrolase family 31 C-terminal" evidence="6">
    <location>
        <begin position="401"/>
        <end position="498"/>
    </location>
</feature>
<evidence type="ECO:0000313" key="8">
    <source>
        <dbReference type="Proteomes" id="UP000433883"/>
    </source>
</evidence>
<dbReference type="PANTHER" id="PTHR22762:SF165">
    <property type="entry name" value="PUTATIVE (AFU_ORTHOLOGUE AFUA_1G06560)-RELATED"/>
    <property type="match status" value="1"/>
</dbReference>
<dbReference type="Proteomes" id="UP000433883">
    <property type="component" value="Unassembled WGS sequence"/>
</dbReference>
<dbReference type="EMBL" id="WNWQ01000578">
    <property type="protein sequence ID" value="KAE9965795.1"/>
    <property type="molecule type" value="Genomic_DNA"/>
</dbReference>
<evidence type="ECO:0000313" key="7">
    <source>
        <dbReference type="EMBL" id="KAE9965795.1"/>
    </source>
</evidence>
<evidence type="ECO:0000256" key="1">
    <source>
        <dbReference type="ARBA" id="ARBA00001657"/>
    </source>
</evidence>
<comment type="similarity">
    <text evidence="2 4">Belongs to the glycosyl hydrolase 31 family.</text>
</comment>
<gene>
    <name evidence="7" type="ORF">BLS_007386</name>
</gene>
<feature type="domain" description="Glycoside hydrolase family 31 TIM barrel" evidence="5">
    <location>
        <begin position="39"/>
        <end position="392"/>
    </location>
</feature>
<dbReference type="Pfam" id="PF01055">
    <property type="entry name" value="Glyco_hydro_31_2nd"/>
    <property type="match status" value="1"/>
</dbReference>
<name>A0A8H3U9F7_VENIN</name>
<proteinExistence type="inferred from homology"/>
<dbReference type="EC" id="3.2.1.20" evidence="3"/>
<dbReference type="InterPro" id="IPR000322">
    <property type="entry name" value="Glyco_hydro_31_TIM"/>
</dbReference>
<evidence type="ECO:0000256" key="3">
    <source>
        <dbReference type="ARBA" id="ARBA00012741"/>
    </source>
</evidence>
<comment type="caution">
    <text evidence="7">The sequence shown here is derived from an EMBL/GenBank/DDBJ whole genome shotgun (WGS) entry which is preliminary data.</text>
</comment>
<reference evidence="7 8" key="1">
    <citation type="submission" date="2019-11" db="EMBL/GenBank/DDBJ databases">
        <title>Venturia inaequalis Genome Resource.</title>
        <authorList>
            <person name="Lichtner F.J."/>
        </authorList>
    </citation>
    <scope>NUCLEOTIDE SEQUENCE [LARGE SCALE GENOMIC DNA]</scope>
    <source>
        <strain evidence="7">Bline_iso_100314</strain>
    </source>
</reference>
<evidence type="ECO:0000256" key="4">
    <source>
        <dbReference type="RuleBase" id="RU361185"/>
    </source>
</evidence>